<name>A0A2H0UP97_9BACT</name>
<keyword evidence="1" id="KW-1133">Transmembrane helix</keyword>
<dbReference type="AlphaFoldDB" id="A0A2H0UP97"/>
<keyword evidence="1" id="KW-0812">Transmembrane</keyword>
<keyword evidence="1" id="KW-0472">Membrane</keyword>
<protein>
    <submittedName>
        <fullName evidence="2">Uncharacterized protein</fullName>
    </submittedName>
</protein>
<sequence>MNILVGIGVIVGGLLMFAAVYWVVRLGRGIIELCKQFKDALDAVGSCEEDPPHECHCGPCVVGNNRHPCQCDLAQKAQRC</sequence>
<feature type="transmembrane region" description="Helical" evidence="1">
    <location>
        <begin position="6"/>
        <end position="24"/>
    </location>
</feature>
<dbReference type="EMBL" id="PFBC01000005">
    <property type="protein sequence ID" value="PIR88237.1"/>
    <property type="molecule type" value="Genomic_DNA"/>
</dbReference>
<accession>A0A2H0UP97</accession>
<gene>
    <name evidence="2" type="ORF">COU10_00205</name>
</gene>
<comment type="caution">
    <text evidence="2">The sequence shown here is derived from an EMBL/GenBank/DDBJ whole genome shotgun (WGS) entry which is preliminary data.</text>
</comment>
<organism evidence="2 3">
    <name type="scientific">Candidatus Harrisonbacteria bacterium CG10_big_fil_rev_8_21_14_0_10_45_28</name>
    <dbReference type="NCBI Taxonomy" id="1974586"/>
    <lineage>
        <taxon>Bacteria</taxon>
        <taxon>Candidatus Harrisoniibacteriota</taxon>
    </lineage>
</organism>
<evidence type="ECO:0000313" key="2">
    <source>
        <dbReference type="EMBL" id="PIR88237.1"/>
    </source>
</evidence>
<proteinExistence type="predicted"/>
<evidence type="ECO:0000313" key="3">
    <source>
        <dbReference type="Proteomes" id="UP000230903"/>
    </source>
</evidence>
<evidence type="ECO:0000256" key="1">
    <source>
        <dbReference type="SAM" id="Phobius"/>
    </source>
</evidence>
<reference evidence="3" key="1">
    <citation type="submission" date="2017-09" db="EMBL/GenBank/DDBJ databases">
        <title>Depth-based differentiation of microbial function through sediment-hosted aquifers and enrichment of novel symbionts in the deep terrestrial subsurface.</title>
        <authorList>
            <person name="Probst A.J."/>
            <person name="Ladd B."/>
            <person name="Jarett J.K."/>
            <person name="Geller-Mcgrath D.E."/>
            <person name="Sieber C.M.K."/>
            <person name="Emerson J.B."/>
            <person name="Anantharaman K."/>
            <person name="Thomas B.C."/>
            <person name="Malmstrom R."/>
            <person name="Stieglmeier M."/>
            <person name="Klingl A."/>
            <person name="Woyke T."/>
            <person name="Ryan C.M."/>
            <person name="Banfield J.F."/>
        </authorList>
    </citation>
    <scope>NUCLEOTIDE SEQUENCE [LARGE SCALE GENOMIC DNA]</scope>
</reference>
<dbReference type="Proteomes" id="UP000230903">
    <property type="component" value="Unassembled WGS sequence"/>
</dbReference>